<dbReference type="SUPFAM" id="SSF55383">
    <property type="entry name" value="Copper amine oxidase, domain N"/>
    <property type="match status" value="1"/>
</dbReference>
<evidence type="ECO:0000259" key="3">
    <source>
        <dbReference type="Pfam" id="PF06725"/>
    </source>
</evidence>
<dbReference type="Pfam" id="PF07833">
    <property type="entry name" value="Cu_amine_oxidN1"/>
    <property type="match status" value="1"/>
</dbReference>
<evidence type="ECO:0000256" key="1">
    <source>
        <dbReference type="ARBA" id="ARBA00022729"/>
    </source>
</evidence>
<keyword evidence="1 2" id="KW-0732">Signal</keyword>
<comment type="caution">
    <text evidence="5">The sequence shown here is derived from an EMBL/GenBank/DDBJ whole genome shotgun (WGS) entry which is preliminary data.</text>
</comment>
<evidence type="ECO:0000259" key="4">
    <source>
        <dbReference type="Pfam" id="PF07833"/>
    </source>
</evidence>
<accession>A0ABT1YVH5</accession>
<dbReference type="CDD" id="cd14667">
    <property type="entry name" value="3D_containing_proteins"/>
    <property type="match status" value="1"/>
</dbReference>
<dbReference type="SUPFAM" id="SSF50685">
    <property type="entry name" value="Barwin-like endoglucanases"/>
    <property type="match status" value="1"/>
</dbReference>
<sequence length="272" mass="29596">MKHFVKSVIITSSLLFGYLGPVTSAHASPLKSTEIKVQINDKLANFPDAQPFLDNSHLLQVPIRTMSDLLGYEAHPEPVGQAWKVTLKNQNTTVSFTTGSLTAIVNEKPVAIASAPQLVNGKVYVPFRSLADSLKIRIQWDPTNRIAILNEDKNYHAPAWYATQFEKIINANATAYTGSSSENGGHASVDYFGNPLQIGTISVDPSVIPLGSKVYIEGYSYDGLPAEGMYATAADIGGSVKGNKIDIYVPDSKTKAMKFGVQQVKIYMIKNE</sequence>
<evidence type="ECO:0000256" key="2">
    <source>
        <dbReference type="SAM" id="SignalP"/>
    </source>
</evidence>
<feature type="signal peptide" evidence="2">
    <location>
        <begin position="1"/>
        <end position="27"/>
    </location>
</feature>
<dbReference type="Proteomes" id="UP001300012">
    <property type="component" value="Unassembled WGS sequence"/>
</dbReference>
<dbReference type="Gene3D" id="2.40.40.10">
    <property type="entry name" value="RlpA-like domain"/>
    <property type="match status" value="1"/>
</dbReference>
<dbReference type="InterPro" id="IPR036582">
    <property type="entry name" value="Mao_N_sf"/>
</dbReference>
<dbReference type="InterPro" id="IPR059180">
    <property type="entry name" value="3D_YorM"/>
</dbReference>
<dbReference type="InterPro" id="IPR010611">
    <property type="entry name" value="3D_dom"/>
</dbReference>
<feature type="domain" description="Copper amine oxidase-like N-terminal" evidence="4">
    <location>
        <begin position="39"/>
        <end position="147"/>
    </location>
</feature>
<dbReference type="InterPro" id="IPR012854">
    <property type="entry name" value="Cu_amine_oxidase-like_N"/>
</dbReference>
<dbReference type="InterPro" id="IPR051933">
    <property type="entry name" value="Resuscitation_pf_RpfB"/>
</dbReference>
<dbReference type="PANTHER" id="PTHR39160:SF4">
    <property type="entry name" value="RESUSCITATION-PROMOTING FACTOR RPFB"/>
    <property type="match status" value="1"/>
</dbReference>
<dbReference type="RefSeq" id="WP_258218448.1">
    <property type="nucleotide sequence ID" value="NZ_JANQBD010000067.1"/>
</dbReference>
<organism evidence="5 6">
    <name type="scientific">Paenibacillus radicis</name>
    <name type="common">ex Xue et al. 2023</name>
    <dbReference type="NCBI Taxonomy" id="2972489"/>
    <lineage>
        <taxon>Bacteria</taxon>
        <taxon>Bacillati</taxon>
        <taxon>Bacillota</taxon>
        <taxon>Bacilli</taxon>
        <taxon>Bacillales</taxon>
        <taxon>Paenibacillaceae</taxon>
        <taxon>Paenibacillus</taxon>
    </lineage>
</organism>
<feature type="chain" id="PRO_5045329698" evidence="2">
    <location>
        <begin position="28"/>
        <end position="272"/>
    </location>
</feature>
<dbReference type="EMBL" id="JANQBD010000067">
    <property type="protein sequence ID" value="MCR8636964.1"/>
    <property type="molecule type" value="Genomic_DNA"/>
</dbReference>
<evidence type="ECO:0000313" key="6">
    <source>
        <dbReference type="Proteomes" id="UP001300012"/>
    </source>
</evidence>
<dbReference type="PANTHER" id="PTHR39160">
    <property type="entry name" value="CELL WALL-BINDING PROTEIN YOCH"/>
    <property type="match status" value="1"/>
</dbReference>
<reference evidence="5 6" key="1">
    <citation type="submission" date="2022-08" db="EMBL/GenBank/DDBJ databases">
        <title>Paenibacillus endoradicis sp. nov., Paenibacillus radicibacter sp. nov and Paenibacillus pararadicis sp. nov., three cold-adapted plant growth-promoting bacteria isolated from root of Larix gmelinii in Great Khingan.</title>
        <authorList>
            <person name="Xue H."/>
        </authorList>
    </citation>
    <scope>NUCLEOTIDE SEQUENCE [LARGE SCALE GENOMIC DNA]</scope>
    <source>
        <strain evidence="5 6">N5-1-1-5</strain>
    </source>
</reference>
<proteinExistence type="predicted"/>
<dbReference type="Pfam" id="PF06725">
    <property type="entry name" value="3D"/>
    <property type="match status" value="1"/>
</dbReference>
<evidence type="ECO:0000313" key="5">
    <source>
        <dbReference type="EMBL" id="MCR8636964.1"/>
    </source>
</evidence>
<dbReference type="Gene3D" id="3.30.457.10">
    <property type="entry name" value="Copper amine oxidase-like, N-terminal domain"/>
    <property type="match status" value="1"/>
</dbReference>
<name>A0ABT1YVH5_9BACL</name>
<protein>
    <submittedName>
        <fullName evidence="5">Stalk domain-containing protein</fullName>
    </submittedName>
</protein>
<keyword evidence="6" id="KW-1185">Reference proteome</keyword>
<gene>
    <name evidence="5" type="ORF">NV381_38065</name>
</gene>
<dbReference type="InterPro" id="IPR036908">
    <property type="entry name" value="RlpA-like_sf"/>
</dbReference>
<feature type="domain" description="3D" evidence="3">
    <location>
        <begin position="200"/>
        <end position="269"/>
    </location>
</feature>